<evidence type="ECO:0000313" key="2">
    <source>
        <dbReference type="Proteomes" id="UP001388673"/>
    </source>
</evidence>
<reference evidence="1 2" key="1">
    <citation type="journal article" date="2024" name="bioRxiv">
        <title>Comparative genomics of Cryptococcus and Kwoniella reveals pathogenesis evolution and contrasting karyotype dynamics via intercentromeric recombination or chromosome fusion.</title>
        <authorList>
            <person name="Coelho M.A."/>
            <person name="David-Palma M."/>
            <person name="Shea T."/>
            <person name="Bowers K."/>
            <person name="McGinley-Smith S."/>
            <person name="Mohammad A.W."/>
            <person name="Gnirke A."/>
            <person name="Yurkov A.M."/>
            <person name="Nowrousian M."/>
            <person name="Sun S."/>
            <person name="Cuomo C.A."/>
            <person name="Heitman J."/>
        </authorList>
    </citation>
    <scope>NUCLEOTIDE SEQUENCE [LARGE SCALE GENOMIC DNA]</scope>
    <source>
        <strain evidence="1 2">CBS 13917</strain>
    </source>
</reference>
<keyword evidence="2" id="KW-1185">Reference proteome</keyword>
<proteinExistence type="predicted"/>
<dbReference type="KEGG" id="kne:92181165"/>
<comment type="caution">
    <text evidence="1">The sequence shown here is derived from an EMBL/GenBank/DDBJ whole genome shotgun (WGS) entry which is preliminary data.</text>
</comment>
<name>A0AAW0YXX3_9TREE</name>
<gene>
    <name evidence="1" type="ORF">IAR55_003907</name>
</gene>
<dbReference type="AlphaFoldDB" id="A0AAW0YXX3"/>
<dbReference type="InterPro" id="IPR023393">
    <property type="entry name" value="START-like_dom_sf"/>
</dbReference>
<sequence length="174" mass="19489">MTTDIDWPDRYLPGLTDLFVSNETIVANLTSADIWPLLVDITQWEFYYDNVCKITPPSSGPILEKGDRFSFSTFGFPPIQTEVAESVAPSSTTPGRLAWIAKLDGNEDEAIDVYHAWIVEDLSHGRVRIFTQESQIGRPAIQLAAKKPNPIWMGHQDWLDGLVKTAREARATKA</sequence>
<protein>
    <recommendedName>
        <fullName evidence="3">Polyketide cyclase</fullName>
    </recommendedName>
</protein>
<dbReference type="SUPFAM" id="SSF55961">
    <property type="entry name" value="Bet v1-like"/>
    <property type="match status" value="1"/>
</dbReference>
<dbReference type="GeneID" id="92181165"/>
<dbReference type="EMBL" id="JBCAWK010000007">
    <property type="protein sequence ID" value="KAK8853205.1"/>
    <property type="molecule type" value="Genomic_DNA"/>
</dbReference>
<organism evidence="1 2">
    <name type="scientific">Kwoniella newhampshirensis</name>
    <dbReference type="NCBI Taxonomy" id="1651941"/>
    <lineage>
        <taxon>Eukaryota</taxon>
        <taxon>Fungi</taxon>
        <taxon>Dikarya</taxon>
        <taxon>Basidiomycota</taxon>
        <taxon>Agaricomycotina</taxon>
        <taxon>Tremellomycetes</taxon>
        <taxon>Tremellales</taxon>
        <taxon>Cryptococcaceae</taxon>
        <taxon>Kwoniella</taxon>
    </lineage>
</organism>
<dbReference type="Gene3D" id="3.30.530.20">
    <property type="match status" value="1"/>
</dbReference>
<dbReference type="Proteomes" id="UP001388673">
    <property type="component" value="Unassembled WGS sequence"/>
</dbReference>
<evidence type="ECO:0008006" key="3">
    <source>
        <dbReference type="Google" id="ProtNLM"/>
    </source>
</evidence>
<evidence type="ECO:0000313" key="1">
    <source>
        <dbReference type="EMBL" id="KAK8853205.1"/>
    </source>
</evidence>
<accession>A0AAW0YXX3</accession>
<dbReference type="RefSeq" id="XP_066802391.1">
    <property type="nucleotide sequence ID" value="XM_066947012.1"/>
</dbReference>